<feature type="transmembrane region" description="Helical" evidence="1">
    <location>
        <begin position="70"/>
        <end position="90"/>
    </location>
</feature>
<keyword evidence="1" id="KW-0472">Membrane</keyword>
<evidence type="ECO:0000256" key="1">
    <source>
        <dbReference type="SAM" id="Phobius"/>
    </source>
</evidence>
<accession>A0A9D2UTJ5</accession>
<dbReference type="EMBL" id="DYWX01000091">
    <property type="protein sequence ID" value="HJF28282.1"/>
    <property type="molecule type" value="Genomic_DNA"/>
</dbReference>
<comment type="caution">
    <text evidence="2">The sequence shown here is derived from an EMBL/GenBank/DDBJ whole genome shotgun (WGS) entry which is preliminary data.</text>
</comment>
<evidence type="ECO:0000313" key="3">
    <source>
        <dbReference type="Proteomes" id="UP000787156"/>
    </source>
</evidence>
<sequence length="92" mass="11121">MNFIAILACLAFYSALYLLYFFFAKQQNPLLLLAAIGMLCMTVLMTPYPFEKRRYGFDATLNFGNYLYWPLYSWWRVFTFPIRWLLSLFFHD</sequence>
<gene>
    <name evidence="2" type="ORF">K8V79_08585</name>
</gene>
<organism evidence="2 3">
    <name type="scientific">Acinetobacter lwoffii</name>
    <dbReference type="NCBI Taxonomy" id="28090"/>
    <lineage>
        <taxon>Bacteria</taxon>
        <taxon>Pseudomonadati</taxon>
        <taxon>Pseudomonadota</taxon>
        <taxon>Gammaproteobacteria</taxon>
        <taxon>Moraxellales</taxon>
        <taxon>Moraxellaceae</taxon>
        <taxon>Acinetobacter</taxon>
    </lineage>
</organism>
<reference evidence="2" key="1">
    <citation type="journal article" date="2021" name="PeerJ">
        <title>Extensive microbial diversity within the chicken gut microbiome revealed by metagenomics and culture.</title>
        <authorList>
            <person name="Gilroy R."/>
            <person name="Ravi A."/>
            <person name="Getino M."/>
            <person name="Pursley I."/>
            <person name="Horton D.L."/>
            <person name="Alikhan N.F."/>
            <person name="Baker D."/>
            <person name="Gharbi K."/>
            <person name="Hall N."/>
            <person name="Watson M."/>
            <person name="Adriaenssens E.M."/>
            <person name="Foster-Nyarko E."/>
            <person name="Jarju S."/>
            <person name="Secka A."/>
            <person name="Antonio M."/>
            <person name="Oren A."/>
            <person name="Chaudhuri R.R."/>
            <person name="La Ragione R."/>
            <person name="Hildebrand F."/>
            <person name="Pallen M.J."/>
        </authorList>
    </citation>
    <scope>NUCLEOTIDE SEQUENCE</scope>
    <source>
        <strain evidence="2">CHK135-1449</strain>
    </source>
</reference>
<keyword evidence="1" id="KW-0812">Transmembrane</keyword>
<dbReference type="Proteomes" id="UP000787156">
    <property type="component" value="Unassembled WGS sequence"/>
</dbReference>
<feature type="transmembrane region" description="Helical" evidence="1">
    <location>
        <begin position="6"/>
        <end position="23"/>
    </location>
</feature>
<proteinExistence type="predicted"/>
<protein>
    <submittedName>
        <fullName evidence="2">Uncharacterized protein</fullName>
    </submittedName>
</protein>
<evidence type="ECO:0000313" key="2">
    <source>
        <dbReference type="EMBL" id="HJF28282.1"/>
    </source>
</evidence>
<name>A0A9D2UTJ5_ACILW</name>
<dbReference type="AlphaFoldDB" id="A0A9D2UTJ5"/>
<feature type="transmembrane region" description="Helical" evidence="1">
    <location>
        <begin position="30"/>
        <end position="50"/>
    </location>
</feature>
<reference evidence="2" key="2">
    <citation type="submission" date="2021-09" db="EMBL/GenBank/DDBJ databases">
        <authorList>
            <person name="Gilroy R."/>
        </authorList>
    </citation>
    <scope>NUCLEOTIDE SEQUENCE</scope>
    <source>
        <strain evidence="2">CHK135-1449</strain>
    </source>
</reference>
<keyword evidence="1" id="KW-1133">Transmembrane helix</keyword>